<dbReference type="AlphaFoldDB" id="A0AAF5HZ71"/>
<dbReference type="WBParaSite" id="TCONS_00004514.p1">
    <property type="protein sequence ID" value="TCONS_00004514.p1"/>
    <property type="gene ID" value="XLOC_002079"/>
</dbReference>
<evidence type="ECO:0000313" key="2">
    <source>
        <dbReference type="WBParaSite" id="TCONS_00004514.p1"/>
    </source>
</evidence>
<dbReference type="Pfam" id="PF10184">
    <property type="entry name" value="DUF2358"/>
    <property type="match status" value="1"/>
</dbReference>
<dbReference type="PANTHER" id="PTHR31094:SF2">
    <property type="entry name" value="RIKEN CDNA 2310061I04 GENE"/>
    <property type="match status" value="1"/>
</dbReference>
<protein>
    <submittedName>
        <fullName evidence="2">Uncharacterized protein</fullName>
    </submittedName>
</protein>
<reference evidence="2" key="1">
    <citation type="submission" date="2024-02" db="UniProtKB">
        <authorList>
            <consortium name="WormBaseParasite"/>
        </authorList>
    </citation>
    <scope>IDENTIFICATION</scope>
</reference>
<evidence type="ECO:0000313" key="1">
    <source>
        <dbReference type="Proteomes" id="UP000035681"/>
    </source>
</evidence>
<dbReference type="InterPro" id="IPR018790">
    <property type="entry name" value="DUF2358"/>
</dbReference>
<organism evidence="1 2">
    <name type="scientific">Strongyloides stercoralis</name>
    <name type="common">Threadworm</name>
    <dbReference type="NCBI Taxonomy" id="6248"/>
    <lineage>
        <taxon>Eukaryota</taxon>
        <taxon>Metazoa</taxon>
        <taxon>Ecdysozoa</taxon>
        <taxon>Nematoda</taxon>
        <taxon>Chromadorea</taxon>
        <taxon>Rhabditida</taxon>
        <taxon>Tylenchina</taxon>
        <taxon>Panagrolaimomorpha</taxon>
        <taxon>Strongyloidoidea</taxon>
        <taxon>Strongyloididae</taxon>
        <taxon>Strongyloides</taxon>
    </lineage>
</organism>
<proteinExistence type="predicted"/>
<dbReference type="Proteomes" id="UP000035681">
    <property type="component" value="Unplaced"/>
</dbReference>
<sequence>IFLYFLIMQFHHILKRTILSGPTTLRQSSSIFNTINSRKLHYSISKFSEKQAIAVNDKPTTEQLLAIDYTTRDLIPNFFKKPVGEFFFHCVDDVKFTDKLFNYSLVGKDNLNIHIAKVRSYFRYKSPFNKCEYKGSIIYENDNFLTILWQLNTYKSDWRMYIPEFISRRKAEERILEGALEIYINKDGEIFEIINREVTDIMFHKCFHRNVILSNLSIRFCSSRLNESSHLKPNLDRPPELFQLEHVKQRLSYTTPLMFRNKLDFTFYHKSVILDDKIFNVKKYGLQSFISYISILSVVGQILYPHIHTEVISVVPAPAEGAVHLKWRICYISWLHLLFNYKYFKFDYRIKNLKWYDGLSVFTVDGDGLVYNVTLEKIDREIKFLNGPFEKLKSKIYKPVLEV</sequence>
<name>A0AAF5HZ71_STRER</name>
<keyword evidence="1" id="KW-1185">Reference proteome</keyword>
<accession>A0AAF5HZ71</accession>
<dbReference type="PANTHER" id="PTHR31094">
    <property type="entry name" value="RIKEN CDNA 2310061I04 GENE"/>
    <property type="match status" value="1"/>
</dbReference>